<reference evidence="2" key="1">
    <citation type="submission" date="2009-01" db="EMBL/GenBank/DDBJ databases">
        <title>Complete sequence of chromosome Cyanothece sp. PCC 7425.</title>
        <authorList>
            <consortium name="US DOE Joint Genome Institute"/>
            <person name="Lucas S."/>
            <person name="Copeland A."/>
            <person name="Lapidus A."/>
            <person name="Glavina del Rio T."/>
            <person name="Dalin E."/>
            <person name="Tice H."/>
            <person name="Bruce D."/>
            <person name="Goodwin L."/>
            <person name="Pitluck S."/>
            <person name="Sims D."/>
            <person name="Meineke L."/>
            <person name="Brettin T."/>
            <person name="Detter J.C."/>
            <person name="Han C."/>
            <person name="Larimer F."/>
            <person name="Land M."/>
            <person name="Hauser L."/>
            <person name="Kyrpides N."/>
            <person name="Ovchinnikova G."/>
            <person name="Liberton M."/>
            <person name="Stoeckel J."/>
            <person name="Banerjee A."/>
            <person name="Singh A."/>
            <person name="Page L."/>
            <person name="Sato H."/>
            <person name="Zhao L."/>
            <person name="Sherman L."/>
            <person name="Pakrasi H."/>
            <person name="Richardson P."/>
        </authorList>
    </citation>
    <scope>NUCLEOTIDE SEQUENCE</scope>
    <source>
        <strain evidence="2">PCC 7425</strain>
    </source>
</reference>
<feature type="signal peptide" evidence="1">
    <location>
        <begin position="1"/>
        <end position="39"/>
    </location>
</feature>
<protein>
    <recommendedName>
        <fullName evidence="3">DUF2808 domain-containing protein</fullName>
    </recommendedName>
</protein>
<dbReference type="InterPro" id="IPR021256">
    <property type="entry name" value="DUF2808"/>
</dbReference>
<gene>
    <name evidence="2" type="ordered locus">Cyan7425_3822</name>
</gene>
<dbReference type="STRING" id="395961.Cyan7425_3822"/>
<dbReference type="AlphaFoldDB" id="B8HTQ9"/>
<dbReference type="KEGG" id="cyn:Cyan7425_3822"/>
<dbReference type="Pfam" id="PF10989">
    <property type="entry name" value="DUF2808"/>
    <property type="match status" value="1"/>
</dbReference>
<proteinExistence type="predicted"/>
<dbReference type="OrthoDB" id="423147at2"/>
<sequence length="203" mass="22335">MNGRQGLNFNVNRVRCLLQGSLVLTLTSLSSVLPLSAGAIQLADGTVYFARPPLLDRATVDHKGAGSIFATYYFTLTLPPDAGEPLQRVTLAQHQGTENIRFDLRRTTAYVGNQRKNRLPLAEVIQDPQTRIITVTFDPPVAAGTTVTIALEPIQNPLVGGVYLFGVTAYPQGEKSHGQFLGYGRLQFYGDDFFWGRFSPFFP</sequence>
<evidence type="ECO:0008006" key="3">
    <source>
        <dbReference type="Google" id="ProtNLM"/>
    </source>
</evidence>
<name>B8HTQ9_CYAP4</name>
<accession>B8HTQ9</accession>
<feature type="chain" id="PRO_5002873459" description="DUF2808 domain-containing protein" evidence="1">
    <location>
        <begin position="40"/>
        <end position="203"/>
    </location>
</feature>
<organism evidence="2">
    <name type="scientific">Cyanothece sp. (strain PCC 7425 / ATCC 29141)</name>
    <dbReference type="NCBI Taxonomy" id="395961"/>
    <lineage>
        <taxon>Bacteria</taxon>
        <taxon>Bacillati</taxon>
        <taxon>Cyanobacteriota</taxon>
        <taxon>Cyanophyceae</taxon>
        <taxon>Gomontiellales</taxon>
        <taxon>Cyanothecaceae</taxon>
        <taxon>Cyanothece</taxon>
    </lineage>
</organism>
<keyword evidence="1" id="KW-0732">Signal</keyword>
<dbReference type="HOGENOM" id="CLU_112932_1_0_3"/>
<dbReference type="eggNOG" id="COG0265">
    <property type="taxonomic scope" value="Bacteria"/>
</dbReference>
<evidence type="ECO:0000256" key="1">
    <source>
        <dbReference type="SAM" id="SignalP"/>
    </source>
</evidence>
<evidence type="ECO:0000313" key="2">
    <source>
        <dbReference type="EMBL" id="ACL46140.1"/>
    </source>
</evidence>
<dbReference type="EMBL" id="CP001344">
    <property type="protein sequence ID" value="ACL46140.1"/>
    <property type="molecule type" value="Genomic_DNA"/>
</dbReference>